<evidence type="ECO:0000313" key="4">
    <source>
        <dbReference type="Proteomes" id="UP000597877"/>
    </source>
</evidence>
<evidence type="ECO:0000313" key="3">
    <source>
        <dbReference type="EMBL" id="MBC5667752.1"/>
    </source>
</evidence>
<dbReference type="EMBL" id="JACOOZ010000004">
    <property type="protein sequence ID" value="MBC5667752.1"/>
    <property type="molecule type" value="Genomic_DNA"/>
</dbReference>
<dbReference type="InterPro" id="IPR031564">
    <property type="entry name" value="Flp1-like"/>
</dbReference>
<protein>
    <recommendedName>
        <fullName evidence="2">Putative Flagellin Flp1-like domain-containing protein</fullName>
    </recommendedName>
</protein>
<evidence type="ECO:0000259" key="2">
    <source>
        <dbReference type="Pfam" id="PF16982"/>
    </source>
</evidence>
<dbReference type="Proteomes" id="UP000597877">
    <property type="component" value="Unassembled WGS sequence"/>
</dbReference>
<keyword evidence="1" id="KW-0472">Membrane</keyword>
<keyword evidence="1" id="KW-0812">Transmembrane</keyword>
<name>A0ABR7F3J3_9FIRM</name>
<gene>
    <name evidence="3" type="ORF">H8S00_07150</name>
</gene>
<keyword evidence="4" id="KW-1185">Reference proteome</keyword>
<keyword evidence="1" id="KW-1133">Transmembrane helix</keyword>
<evidence type="ECO:0000256" key="1">
    <source>
        <dbReference type="SAM" id="Phobius"/>
    </source>
</evidence>
<reference evidence="3 4" key="1">
    <citation type="submission" date="2020-08" db="EMBL/GenBank/DDBJ databases">
        <title>Genome public.</title>
        <authorList>
            <person name="Liu C."/>
            <person name="Sun Q."/>
        </authorList>
    </citation>
    <scope>NUCLEOTIDE SEQUENCE [LARGE SCALE GENOMIC DNA]</scope>
    <source>
        <strain evidence="3 4">BX4</strain>
    </source>
</reference>
<feature type="domain" description="Putative Flagellin Flp1-like" evidence="2">
    <location>
        <begin position="12"/>
        <end position="58"/>
    </location>
</feature>
<dbReference type="Pfam" id="PF16982">
    <property type="entry name" value="Flp1_like"/>
    <property type="match status" value="1"/>
</dbReference>
<sequence length="60" mass="6895">MENFSRYWKRTFWKDEKGMGVIEVVLIILVLVGLALVFKNQISGVADGVYKSIKTQIKSF</sequence>
<feature type="transmembrane region" description="Helical" evidence="1">
    <location>
        <begin position="20"/>
        <end position="38"/>
    </location>
</feature>
<accession>A0ABR7F3J3</accession>
<organism evidence="3 4">
    <name type="scientific">Eubacterium segne</name>
    <dbReference type="NCBI Taxonomy" id="2763045"/>
    <lineage>
        <taxon>Bacteria</taxon>
        <taxon>Bacillati</taxon>
        <taxon>Bacillota</taxon>
        <taxon>Clostridia</taxon>
        <taxon>Eubacteriales</taxon>
        <taxon>Eubacteriaceae</taxon>
        <taxon>Eubacterium</taxon>
    </lineage>
</organism>
<proteinExistence type="predicted"/>
<comment type="caution">
    <text evidence="3">The sequence shown here is derived from an EMBL/GenBank/DDBJ whole genome shotgun (WGS) entry which is preliminary data.</text>
</comment>